<feature type="region of interest" description="Disordered" evidence="1">
    <location>
        <begin position="99"/>
        <end position="131"/>
    </location>
</feature>
<dbReference type="OrthoDB" id="3551547at2759"/>
<sequence length="504" mass="54345">MATRIVLLRSPPWRTTCPHLTYQEVFQHLVSTGKARHIQGEMSTTRAPDGYLPHSWNVLTELDVLPPPVAKEATFLNEAIAAIEAKAKATELSGVRQEEAQAAGASVDKGDNTHVDGTSNGGNTTTVVSGQKGYGNHSAAVTAAAMQHVWNAPGELHLEGATLLGRRGQKGSSGLRERSERDATHVDGIRAADQIVNKGTETGGTDLVANGGDSTSTAEASTTAVGSPQATYPSINTTSNPQVLHPTLSNLDVPLPPVPAENYLFNYTTLSHSLKYLRLSEQGFTSPWTLSPLGTSCFLTIEGTTPTPSSTPNITSDSLATTVLCSYISIPSLPNTTLSLPLLSDFLLPARNRRRDKGAGAGWTPDSKHVTRIELVRGDTLILPPCTLYQLHYTHDTLTSNGIFMLRANLRLSLQTWKWDSLGKSKRAFTEAKALLEVFKSEVRRDPEGCGVAGESGLVQVERDCAVIEGELEREGEGSEEVLRGLQMGVAREWEEFRRREAGT</sequence>
<gene>
    <name evidence="2" type="ORF">K444DRAFT_632405</name>
</gene>
<feature type="region of interest" description="Disordered" evidence="1">
    <location>
        <begin position="200"/>
        <end position="229"/>
    </location>
</feature>
<feature type="region of interest" description="Disordered" evidence="1">
    <location>
        <begin position="162"/>
        <end position="182"/>
    </location>
</feature>
<evidence type="ECO:0000256" key="1">
    <source>
        <dbReference type="SAM" id="MobiDB-lite"/>
    </source>
</evidence>
<dbReference type="RefSeq" id="XP_024734192.1">
    <property type="nucleotide sequence ID" value="XM_024883474.1"/>
</dbReference>
<dbReference type="GeneID" id="36591551"/>
<dbReference type="InParanoid" id="A0A2J6T2N8"/>
<dbReference type="EMBL" id="KZ613847">
    <property type="protein sequence ID" value="PMD57288.1"/>
    <property type="molecule type" value="Genomic_DNA"/>
</dbReference>
<evidence type="ECO:0000313" key="2">
    <source>
        <dbReference type="EMBL" id="PMD57288.1"/>
    </source>
</evidence>
<evidence type="ECO:0000313" key="3">
    <source>
        <dbReference type="Proteomes" id="UP000235371"/>
    </source>
</evidence>
<name>A0A2J6T2N8_9HELO</name>
<protein>
    <submittedName>
        <fullName evidence="2">Uncharacterized protein</fullName>
    </submittedName>
</protein>
<accession>A0A2J6T2N8</accession>
<reference evidence="2 3" key="1">
    <citation type="submission" date="2016-04" db="EMBL/GenBank/DDBJ databases">
        <title>A degradative enzymes factory behind the ericoid mycorrhizal symbiosis.</title>
        <authorList>
            <consortium name="DOE Joint Genome Institute"/>
            <person name="Martino E."/>
            <person name="Morin E."/>
            <person name="Grelet G."/>
            <person name="Kuo A."/>
            <person name="Kohler A."/>
            <person name="Daghino S."/>
            <person name="Barry K."/>
            <person name="Choi C."/>
            <person name="Cichocki N."/>
            <person name="Clum A."/>
            <person name="Copeland A."/>
            <person name="Hainaut M."/>
            <person name="Haridas S."/>
            <person name="Labutti K."/>
            <person name="Lindquist E."/>
            <person name="Lipzen A."/>
            <person name="Khouja H.-R."/>
            <person name="Murat C."/>
            <person name="Ohm R."/>
            <person name="Olson A."/>
            <person name="Spatafora J."/>
            <person name="Veneault-Fourrey C."/>
            <person name="Henrissat B."/>
            <person name="Grigoriev I."/>
            <person name="Martin F."/>
            <person name="Perotto S."/>
        </authorList>
    </citation>
    <scope>NUCLEOTIDE SEQUENCE [LARGE SCALE GENOMIC DNA]</scope>
    <source>
        <strain evidence="2 3">E</strain>
    </source>
</reference>
<proteinExistence type="predicted"/>
<keyword evidence="3" id="KW-1185">Reference proteome</keyword>
<organism evidence="2 3">
    <name type="scientific">Hyaloscypha bicolor E</name>
    <dbReference type="NCBI Taxonomy" id="1095630"/>
    <lineage>
        <taxon>Eukaryota</taxon>
        <taxon>Fungi</taxon>
        <taxon>Dikarya</taxon>
        <taxon>Ascomycota</taxon>
        <taxon>Pezizomycotina</taxon>
        <taxon>Leotiomycetes</taxon>
        <taxon>Helotiales</taxon>
        <taxon>Hyaloscyphaceae</taxon>
        <taxon>Hyaloscypha</taxon>
        <taxon>Hyaloscypha bicolor</taxon>
    </lineage>
</organism>
<feature type="compositionally biased region" description="Low complexity" evidence="1">
    <location>
        <begin position="117"/>
        <end position="130"/>
    </location>
</feature>
<dbReference type="Proteomes" id="UP000235371">
    <property type="component" value="Unassembled WGS sequence"/>
</dbReference>
<feature type="compositionally biased region" description="Low complexity" evidence="1">
    <location>
        <begin position="214"/>
        <end position="224"/>
    </location>
</feature>
<dbReference type="AlphaFoldDB" id="A0A2J6T2N8"/>